<evidence type="ECO:0000313" key="1">
    <source>
        <dbReference type="EMBL" id="TWT91015.1"/>
    </source>
</evidence>
<dbReference type="Pfam" id="PF13646">
    <property type="entry name" value="HEAT_2"/>
    <property type="match status" value="1"/>
</dbReference>
<accession>A0A5C5ZV69</accession>
<protein>
    <recommendedName>
        <fullName evidence="3">HEAT repeat domain-containing protein</fullName>
    </recommendedName>
</protein>
<name>A0A5C5ZV69_9BACT</name>
<evidence type="ECO:0000313" key="2">
    <source>
        <dbReference type="Proteomes" id="UP000315440"/>
    </source>
</evidence>
<dbReference type="EMBL" id="SJPQ01000001">
    <property type="protein sequence ID" value="TWT91015.1"/>
    <property type="molecule type" value="Genomic_DNA"/>
</dbReference>
<organism evidence="1 2">
    <name type="scientific">Pseudobythopirellula maris</name>
    <dbReference type="NCBI Taxonomy" id="2527991"/>
    <lineage>
        <taxon>Bacteria</taxon>
        <taxon>Pseudomonadati</taxon>
        <taxon>Planctomycetota</taxon>
        <taxon>Planctomycetia</taxon>
        <taxon>Pirellulales</taxon>
        <taxon>Lacipirellulaceae</taxon>
        <taxon>Pseudobythopirellula</taxon>
    </lineage>
</organism>
<sequence length="427" mass="47098">MGSQARVAGPLYNRASQLAPLTPPHVMPRTPHIPLVLIAALVACDARLACAESVELETGGRVEGALIRDGANDRSRVTLELSNGRLVLDRSQVDRITTEPTEKTEYTLRAPTTPDNTEAQWAFALWCRDRGLSDQMRTHLERVVQLDPNHEEARLLLGYQQVNGGWVTREQLLEARGLVRYEGDFRTRQEVALLQRKKLAEQAAEQWRDKLGRWRRDLNSSRTETALDAQRRFEEVRDPAAATALVRLLRGESDPLVQLLLIQTLGYIDNSAAVEALVSLSLESPDGEVRMACVEALVEAERRGLVGPYVRALSSRDNAMINRAGEALGMLGEPAAIGPLIGALVTEHRHQVGNDSGGDSYSLNTGTGQHSFGGGGPKIIRRQIRNPSVLAALAKLSGVNFSYNVRAWENWLSSQARATPVDLRRDF</sequence>
<dbReference type="InterPro" id="IPR016024">
    <property type="entry name" value="ARM-type_fold"/>
</dbReference>
<dbReference type="Gene3D" id="1.25.10.10">
    <property type="entry name" value="Leucine-rich Repeat Variant"/>
    <property type="match status" value="1"/>
</dbReference>
<reference evidence="1 2" key="1">
    <citation type="submission" date="2019-02" db="EMBL/GenBank/DDBJ databases">
        <title>Deep-cultivation of Planctomycetes and their phenomic and genomic characterization uncovers novel biology.</title>
        <authorList>
            <person name="Wiegand S."/>
            <person name="Jogler M."/>
            <person name="Boedeker C."/>
            <person name="Pinto D."/>
            <person name="Vollmers J."/>
            <person name="Rivas-Marin E."/>
            <person name="Kohn T."/>
            <person name="Peeters S.H."/>
            <person name="Heuer A."/>
            <person name="Rast P."/>
            <person name="Oberbeckmann S."/>
            <person name="Bunk B."/>
            <person name="Jeske O."/>
            <person name="Meyerdierks A."/>
            <person name="Storesund J.E."/>
            <person name="Kallscheuer N."/>
            <person name="Luecker S."/>
            <person name="Lage O.M."/>
            <person name="Pohl T."/>
            <person name="Merkel B.J."/>
            <person name="Hornburger P."/>
            <person name="Mueller R.-W."/>
            <person name="Bruemmer F."/>
            <person name="Labrenz M."/>
            <person name="Spormann A.M."/>
            <person name="Op Den Camp H."/>
            <person name="Overmann J."/>
            <person name="Amann R."/>
            <person name="Jetten M.S.M."/>
            <person name="Mascher T."/>
            <person name="Medema M.H."/>
            <person name="Devos D.P."/>
            <person name="Kaster A.-K."/>
            <person name="Ovreas L."/>
            <person name="Rohde M."/>
            <person name="Galperin M.Y."/>
            <person name="Jogler C."/>
        </authorList>
    </citation>
    <scope>NUCLEOTIDE SEQUENCE [LARGE SCALE GENOMIC DNA]</scope>
    <source>
        <strain evidence="1 2">Mal64</strain>
    </source>
</reference>
<dbReference type="SUPFAM" id="SSF48371">
    <property type="entry name" value="ARM repeat"/>
    <property type="match status" value="1"/>
</dbReference>
<evidence type="ECO:0008006" key="3">
    <source>
        <dbReference type="Google" id="ProtNLM"/>
    </source>
</evidence>
<gene>
    <name evidence="1" type="ORF">Mal64_14140</name>
</gene>
<keyword evidence="2" id="KW-1185">Reference proteome</keyword>
<dbReference type="Proteomes" id="UP000315440">
    <property type="component" value="Unassembled WGS sequence"/>
</dbReference>
<dbReference type="AlphaFoldDB" id="A0A5C5ZV69"/>
<dbReference type="InterPro" id="IPR011989">
    <property type="entry name" value="ARM-like"/>
</dbReference>
<comment type="caution">
    <text evidence="1">The sequence shown here is derived from an EMBL/GenBank/DDBJ whole genome shotgun (WGS) entry which is preliminary data.</text>
</comment>
<proteinExistence type="predicted"/>
<dbReference type="OrthoDB" id="212249at2"/>